<evidence type="ECO:0000313" key="5">
    <source>
        <dbReference type="Proteomes" id="UP000595847"/>
    </source>
</evidence>
<dbReference type="AlphaFoldDB" id="A0A7T5EHE0"/>
<dbReference type="SUPFAM" id="SSF51735">
    <property type="entry name" value="NAD(P)-binding Rossmann-fold domains"/>
    <property type="match status" value="1"/>
</dbReference>
<proteinExistence type="inferred from homology"/>
<dbReference type="Proteomes" id="UP000595847">
    <property type="component" value="Chromosome"/>
</dbReference>
<dbReference type="Pfam" id="PF01370">
    <property type="entry name" value="Epimerase"/>
    <property type="match status" value="1"/>
</dbReference>
<dbReference type="InterPro" id="IPR036291">
    <property type="entry name" value="NAD(P)-bd_dom_sf"/>
</dbReference>
<feature type="domain" description="NAD-dependent epimerase/dehydratase" evidence="2">
    <location>
        <begin position="3"/>
        <end position="230"/>
    </location>
</feature>
<dbReference type="Gene3D" id="3.90.25.10">
    <property type="entry name" value="UDP-galactose 4-epimerase, domain 1"/>
    <property type="match status" value="1"/>
</dbReference>
<evidence type="ECO:0000259" key="2">
    <source>
        <dbReference type="Pfam" id="PF01370"/>
    </source>
</evidence>
<evidence type="ECO:0000313" key="4">
    <source>
        <dbReference type="EMBL" id="QUO39742.1"/>
    </source>
</evidence>
<evidence type="ECO:0000256" key="1">
    <source>
        <dbReference type="ARBA" id="ARBA00007637"/>
    </source>
</evidence>
<evidence type="ECO:0000313" key="6">
    <source>
        <dbReference type="Proteomes" id="UP000677234"/>
    </source>
</evidence>
<dbReference type="KEGG" id="bcop:JD108_11870"/>
<dbReference type="EMBL" id="CP073708">
    <property type="protein sequence ID" value="QUO39742.1"/>
    <property type="molecule type" value="Genomic_DNA"/>
</dbReference>
<sequence length="309" mass="33934">MRVLVTGGAGFIGSHIVELLLAQGHQIIVIDNLSTGVRSRLSPEVQLIERDIRDPELVNLFRSLRPEAVIHQAAQVDVARSMTEPLSDGSVNVMGTLNVADAAVKSGARKIIFASSCAVYGETAEDKIAETHPIQPISLYGASKWLGEWYLDWYSRHYSIDVSVLRYSNVYGPRQGVKGEGGVVSIFARQLLSGASPVIYGDGRQTRDFVFVEDVAAANVRALTEGSRSICNISTGQTTTIQQLCEQLQEITAVRLPILYQEERHGDIRHSCLNNQKALELLRWRPLTSLREGLKKTVAFFSAGGGKQE</sequence>
<dbReference type="InterPro" id="IPR001509">
    <property type="entry name" value="Epimerase_deHydtase"/>
</dbReference>
<gene>
    <name evidence="3" type="ORF">JD108_11870</name>
    <name evidence="4" type="ORF">KDJ56_11815</name>
</gene>
<reference evidence="3 5" key="1">
    <citation type="submission" date="2020-12" db="EMBL/GenBank/DDBJ databases">
        <title>strain FJAT-54423T represents a novel species of the genus Brevibacillus.</title>
        <authorList>
            <person name="Tang R."/>
        </authorList>
    </citation>
    <scope>NUCLEOTIDE SEQUENCE [LARGE SCALE GENOMIC DNA]</scope>
    <source>
        <strain evidence="3 5">FJAT-54423</strain>
    </source>
</reference>
<keyword evidence="6" id="KW-1185">Reference proteome</keyword>
<evidence type="ECO:0000313" key="3">
    <source>
        <dbReference type="EMBL" id="QQE72664.1"/>
    </source>
</evidence>
<dbReference type="PANTHER" id="PTHR43000">
    <property type="entry name" value="DTDP-D-GLUCOSE 4,6-DEHYDRATASE-RELATED"/>
    <property type="match status" value="1"/>
</dbReference>
<comment type="similarity">
    <text evidence="1">Belongs to the NAD(P)-dependent epimerase/dehydratase family.</text>
</comment>
<dbReference type="Gene3D" id="3.40.50.720">
    <property type="entry name" value="NAD(P)-binding Rossmann-like Domain"/>
    <property type="match status" value="1"/>
</dbReference>
<dbReference type="EMBL" id="CP066308">
    <property type="protein sequence ID" value="QQE72664.1"/>
    <property type="molecule type" value="Genomic_DNA"/>
</dbReference>
<name>A0A7T5EHE0_9BACL</name>
<organism evidence="3 5">
    <name type="scientific">Brevibacillus composti</name>
    <dbReference type="NCBI Taxonomy" id="2796470"/>
    <lineage>
        <taxon>Bacteria</taxon>
        <taxon>Bacillati</taxon>
        <taxon>Bacillota</taxon>
        <taxon>Bacilli</taxon>
        <taxon>Bacillales</taxon>
        <taxon>Paenibacillaceae</taxon>
        <taxon>Brevibacillus</taxon>
    </lineage>
</organism>
<accession>A0A7T5EHE0</accession>
<dbReference type="Proteomes" id="UP000677234">
    <property type="component" value="Chromosome"/>
</dbReference>
<protein>
    <submittedName>
        <fullName evidence="3">NAD-dependent epimerase/dehydratase family protein</fullName>
    </submittedName>
</protein>
<dbReference type="RefSeq" id="WP_198826297.1">
    <property type="nucleotide sequence ID" value="NZ_CP066308.1"/>
</dbReference>
<reference evidence="4" key="2">
    <citation type="submission" date="2021-04" db="EMBL/GenBank/DDBJ databases">
        <title>Brevibacillus composti FJAT-54423, complete genome.</title>
        <authorList>
            <person name="Tang R."/>
        </authorList>
    </citation>
    <scope>NUCLEOTIDE SEQUENCE</scope>
    <source>
        <strain evidence="4">FJAT-54424</strain>
    </source>
</reference>